<dbReference type="EMBL" id="CACVAT010000536">
    <property type="protein sequence ID" value="CAA6829615.1"/>
    <property type="molecule type" value="Genomic_DNA"/>
</dbReference>
<keyword evidence="1" id="KW-0732">Signal</keyword>
<evidence type="ECO:0000259" key="2">
    <source>
        <dbReference type="Pfam" id="PF12151"/>
    </source>
</evidence>
<feature type="domain" description="Mannan-binding protein" evidence="2">
    <location>
        <begin position="42"/>
        <end position="76"/>
    </location>
</feature>
<dbReference type="InterPro" id="IPR021992">
    <property type="entry name" value="MVL"/>
</dbReference>
<evidence type="ECO:0000313" key="3">
    <source>
        <dbReference type="EMBL" id="CAA6829615.1"/>
    </source>
</evidence>
<dbReference type="InterPro" id="IPR053754">
    <property type="entry name" value="OligoMan_bind_ChitinaseAct_sf"/>
</dbReference>
<accession>A0A6S6U5A2</accession>
<organism evidence="3">
    <name type="scientific">uncultured Thiotrichaceae bacterium</name>
    <dbReference type="NCBI Taxonomy" id="298394"/>
    <lineage>
        <taxon>Bacteria</taxon>
        <taxon>Pseudomonadati</taxon>
        <taxon>Pseudomonadota</taxon>
        <taxon>Gammaproteobacteria</taxon>
        <taxon>Thiotrichales</taxon>
        <taxon>Thiotrichaceae</taxon>
        <taxon>environmental samples</taxon>
    </lineage>
</organism>
<protein>
    <recommendedName>
        <fullName evidence="2">Mannan-binding protein domain-containing protein</fullName>
    </recommendedName>
</protein>
<feature type="signal peptide" evidence="1">
    <location>
        <begin position="1"/>
        <end position="28"/>
    </location>
</feature>
<name>A0A6S6U5A2_9GAMM</name>
<reference evidence="3" key="1">
    <citation type="submission" date="2020-01" db="EMBL/GenBank/DDBJ databases">
        <authorList>
            <person name="Meier V. D."/>
            <person name="Meier V D."/>
        </authorList>
    </citation>
    <scope>NUCLEOTIDE SEQUENCE</scope>
    <source>
        <strain evidence="3">HLG_WM_MAG_09</strain>
    </source>
</reference>
<feature type="chain" id="PRO_5028238315" description="Mannan-binding protein domain-containing protein" evidence="1">
    <location>
        <begin position="29"/>
        <end position="177"/>
    </location>
</feature>
<proteinExistence type="predicted"/>
<dbReference type="Pfam" id="PF12151">
    <property type="entry name" value="MVL"/>
    <property type="match status" value="2"/>
</dbReference>
<gene>
    <name evidence="3" type="ORF">HELGO_WM56285</name>
</gene>
<dbReference type="AlphaFoldDB" id="A0A6S6U5A2"/>
<sequence length="177" mass="19361">MLKLQLNLKTTSIVSALLLSLAATPAAAIVKPLEAGPIANAQEAQIKCPRLAQQQNASWTGKWWSIASGNMAVCEIDVRKGEYNAAGFIANQQQAAQQCQATANKHKAKWTGRWRVTVPGRMAVCSLSFGVREIDVGFIRNQGEADLRCKAAALREDSTWTKKWRTQGNTSFCQLNT</sequence>
<feature type="domain" description="Mannan-binding protein" evidence="2">
    <location>
        <begin position="92"/>
        <end position="125"/>
    </location>
</feature>
<evidence type="ECO:0000256" key="1">
    <source>
        <dbReference type="SAM" id="SignalP"/>
    </source>
</evidence>
<dbReference type="Gene3D" id="3.30.1490.230">
    <property type="match status" value="3"/>
</dbReference>